<reference evidence="3" key="1">
    <citation type="journal article" date="2014" name="Genome Announc.">
        <title>De novo whole-genome sequence and genome annotation of Lichtheimia ramosa.</title>
        <authorList>
            <person name="Linde J."/>
            <person name="Schwartze V."/>
            <person name="Binder U."/>
            <person name="Lass-Florl C."/>
            <person name="Voigt K."/>
            <person name="Horn F."/>
        </authorList>
    </citation>
    <scope>NUCLEOTIDE SEQUENCE</scope>
    <source>
        <strain evidence="3">JMRC FSU:6197</strain>
    </source>
</reference>
<evidence type="ECO:0000256" key="1">
    <source>
        <dbReference type="SAM" id="Coils"/>
    </source>
</evidence>
<proteinExistence type="predicted"/>
<feature type="compositionally biased region" description="Acidic residues" evidence="2">
    <location>
        <begin position="202"/>
        <end position="215"/>
    </location>
</feature>
<sequence length="233" mass="26315">MSHSPSTGPQPLAVRDLYTGRHKRARLHTTVKPDPSNADYFSYTASHFTINDQRPPAGTFEKAERTRDLYTELEADLSFLQQMRDVWEAKLAQLKMDFDMLQDMAKAQPKDVDDLIDPEEQLATKADESSSHSQSISASKAPLVIPQEITSLGYFDNDQQLMSILSGDHENLLLDEEDDNTTEIPTTITTTTTNNDPKDASMDEEQEEEEEIEDDEKARQALTLMLAEYGDQL</sequence>
<evidence type="ECO:0000256" key="2">
    <source>
        <dbReference type="SAM" id="MobiDB-lite"/>
    </source>
</evidence>
<gene>
    <name evidence="3" type="ORF">LRAMOSA07482</name>
</gene>
<organism evidence="3">
    <name type="scientific">Lichtheimia ramosa</name>
    <dbReference type="NCBI Taxonomy" id="688394"/>
    <lineage>
        <taxon>Eukaryota</taxon>
        <taxon>Fungi</taxon>
        <taxon>Fungi incertae sedis</taxon>
        <taxon>Mucoromycota</taxon>
        <taxon>Mucoromycotina</taxon>
        <taxon>Mucoromycetes</taxon>
        <taxon>Mucorales</taxon>
        <taxon>Lichtheimiaceae</taxon>
        <taxon>Lichtheimia</taxon>
    </lineage>
</organism>
<dbReference type="EMBL" id="LK023315">
    <property type="protein sequence ID" value="CDS04952.1"/>
    <property type="molecule type" value="Genomic_DNA"/>
</dbReference>
<protein>
    <submittedName>
        <fullName evidence="3">Uncharacterized protein</fullName>
    </submittedName>
</protein>
<dbReference type="AlphaFoldDB" id="A0A077WEC0"/>
<evidence type="ECO:0000313" key="3">
    <source>
        <dbReference type="EMBL" id="CDS04952.1"/>
    </source>
</evidence>
<accession>A0A077WEC0</accession>
<dbReference type="OrthoDB" id="2272248at2759"/>
<name>A0A077WEC0_9FUNG</name>
<keyword evidence="1" id="KW-0175">Coiled coil</keyword>
<feature type="region of interest" description="Disordered" evidence="2">
    <location>
        <begin position="176"/>
        <end position="216"/>
    </location>
</feature>
<feature type="coiled-coil region" evidence="1">
    <location>
        <begin position="63"/>
        <end position="97"/>
    </location>
</feature>
<feature type="compositionally biased region" description="Low complexity" evidence="2">
    <location>
        <begin position="182"/>
        <end position="195"/>
    </location>
</feature>